<dbReference type="PANTHER" id="PTHR43363">
    <property type="entry name" value="HYPOXANTHINE PHOSPHORIBOSYLTRANSFERASE"/>
    <property type="match status" value="1"/>
</dbReference>
<feature type="domain" description="Phosphoribosyltransferase" evidence="3">
    <location>
        <begin position="14"/>
        <end position="160"/>
    </location>
</feature>
<dbReference type="STRING" id="445709.ABW99_03395"/>
<evidence type="ECO:0000313" key="4">
    <source>
        <dbReference type="EMBL" id="AKJ67421.1"/>
    </source>
</evidence>
<gene>
    <name evidence="4" type="ORF">ABW99_03395</name>
</gene>
<evidence type="ECO:0000256" key="1">
    <source>
        <dbReference type="ARBA" id="ARBA00022676"/>
    </source>
</evidence>
<evidence type="ECO:0000259" key="3">
    <source>
        <dbReference type="Pfam" id="PF00156"/>
    </source>
</evidence>
<dbReference type="KEGG" id="ptx:ABW99_03395"/>
<dbReference type="PANTHER" id="PTHR43363:SF1">
    <property type="entry name" value="HYPOXANTHINE-GUANINE PHOSPHORIBOSYLTRANSFERASE"/>
    <property type="match status" value="1"/>
</dbReference>
<keyword evidence="5" id="KW-1185">Reference proteome</keyword>
<dbReference type="CDD" id="cd06223">
    <property type="entry name" value="PRTases_typeI"/>
    <property type="match status" value="1"/>
</dbReference>
<dbReference type="GO" id="GO:0016757">
    <property type="term" value="F:glycosyltransferase activity"/>
    <property type="evidence" value="ECO:0007669"/>
    <property type="project" value="UniProtKB-KW"/>
</dbReference>
<protein>
    <submittedName>
        <fullName evidence="4">Nicotinate phosphoribosyltransferase</fullName>
    </submittedName>
</protein>
<dbReference type="PATRIC" id="fig|445709.3.peg.727"/>
<dbReference type="Pfam" id="PF00156">
    <property type="entry name" value="Pribosyltran"/>
    <property type="match status" value="1"/>
</dbReference>
<evidence type="ECO:0000313" key="5">
    <source>
        <dbReference type="Proteomes" id="UP000036700"/>
    </source>
</evidence>
<dbReference type="Gene3D" id="3.40.50.2020">
    <property type="match status" value="1"/>
</dbReference>
<reference evidence="5" key="1">
    <citation type="submission" date="2015-06" db="EMBL/GenBank/DDBJ databases">
        <authorList>
            <person name="Lim Y.L."/>
            <person name="Ee R."/>
            <person name="Yong D."/>
            <person name="How K.Y."/>
            <person name="Yin W.F."/>
            <person name="Chan K.G."/>
        </authorList>
    </citation>
    <scope>NUCLEOTIDE SEQUENCE [LARGE SCALE GENOMIC DNA]</scope>
    <source>
        <strain evidence="5">DSM 25325</strain>
    </source>
</reference>
<keyword evidence="1 4" id="KW-0328">Glycosyltransferase</keyword>
<accession>A0A0G3ERY6</accession>
<dbReference type="Proteomes" id="UP000036700">
    <property type="component" value="Chromosome"/>
</dbReference>
<keyword evidence="2 4" id="KW-0808">Transferase</keyword>
<organism evidence="4 5">
    <name type="scientific">Pandoraea thiooxydans</name>
    <dbReference type="NCBI Taxonomy" id="445709"/>
    <lineage>
        <taxon>Bacteria</taxon>
        <taxon>Pseudomonadati</taxon>
        <taxon>Pseudomonadota</taxon>
        <taxon>Betaproteobacteria</taxon>
        <taxon>Burkholderiales</taxon>
        <taxon>Burkholderiaceae</taxon>
        <taxon>Pandoraea</taxon>
    </lineage>
</organism>
<dbReference type="AlphaFoldDB" id="A0A0G3ERY6"/>
<dbReference type="OrthoDB" id="307631at2"/>
<dbReference type="InterPro" id="IPR000836">
    <property type="entry name" value="PRTase_dom"/>
</dbReference>
<name>A0A0G3ERY6_9BURK</name>
<dbReference type="EMBL" id="CP011568">
    <property type="protein sequence ID" value="AKJ67421.1"/>
    <property type="molecule type" value="Genomic_DNA"/>
</dbReference>
<evidence type="ECO:0000256" key="2">
    <source>
        <dbReference type="ARBA" id="ARBA00022679"/>
    </source>
</evidence>
<sequence>MNTPQNDDKNLWVSWDEYHRLIEQLALAVHESGWQFDKILCLARGGLRVGDQLARIYDVPLGILATSSYREAEGTLRGDLDIAQYITITRGALSGRVLLVDDLVDSGVTLEKVGRHLQERYPGVTEVKSAVLWFKACSHVKPDFYVKYLPTNPWIHQPFEGYDTLRPHNLAAWIKRGSNESC</sequence>
<proteinExistence type="predicted"/>
<dbReference type="InterPro" id="IPR029057">
    <property type="entry name" value="PRTase-like"/>
</dbReference>
<dbReference type="RefSeq" id="WP_047212988.1">
    <property type="nucleotide sequence ID" value="NZ_CP011568.3"/>
</dbReference>
<dbReference type="SUPFAM" id="SSF53271">
    <property type="entry name" value="PRTase-like"/>
    <property type="match status" value="1"/>
</dbReference>